<dbReference type="FunFam" id="2.60.40.420:FF:000045">
    <property type="entry name" value="Laccase 2"/>
    <property type="match status" value="1"/>
</dbReference>
<evidence type="ECO:0000313" key="3">
    <source>
        <dbReference type="EMBL" id="CAG8782889.1"/>
    </source>
</evidence>
<feature type="non-terminal residue" evidence="3">
    <location>
        <position position="1"/>
    </location>
</feature>
<dbReference type="EMBL" id="CAJVPV010054186">
    <property type="protein sequence ID" value="CAG8782889.1"/>
    <property type="molecule type" value="Genomic_DNA"/>
</dbReference>
<protein>
    <submittedName>
        <fullName evidence="3">17418_t:CDS:1</fullName>
    </submittedName>
</protein>
<dbReference type="InterPro" id="IPR008972">
    <property type="entry name" value="Cupredoxin"/>
</dbReference>
<sequence length="258" mass="29268">NYTGIDPVPDSAEISGVGQYNCTIPNGCTPSKFATYKVKKGKRYRFRIINMSAESHFWVSIDKHPLTIIETDGIPIHPVTINTLQINIAQRYSVIVHANQSVDNYWIRAHVSNCSVPSNNDTFNFDSPLYQNEEVTGILRYEGALTMLPTYNGSSINASNCYDVDASLLKPYPLDRHVPQKVDTSLTFEVNVTIRNTYVEALMNNSTYYPNLIHPTNERVIDNDTYAASDNVYFYHNLNSPIEIIVNNTENRTHPFHL</sequence>
<evidence type="ECO:0000256" key="1">
    <source>
        <dbReference type="ARBA" id="ARBA00010609"/>
    </source>
</evidence>
<dbReference type="Gene3D" id="2.60.40.420">
    <property type="entry name" value="Cupredoxins - blue copper proteins"/>
    <property type="match status" value="2"/>
</dbReference>
<dbReference type="Pfam" id="PF00394">
    <property type="entry name" value="Cu-oxidase"/>
    <property type="match status" value="1"/>
</dbReference>
<evidence type="ECO:0000259" key="2">
    <source>
        <dbReference type="Pfam" id="PF00394"/>
    </source>
</evidence>
<feature type="non-terminal residue" evidence="3">
    <location>
        <position position="258"/>
    </location>
</feature>
<proteinExistence type="inferred from homology"/>
<dbReference type="PANTHER" id="PTHR11709:SF511">
    <property type="entry name" value="LACCASE"/>
    <property type="match status" value="1"/>
</dbReference>
<dbReference type="Proteomes" id="UP000789342">
    <property type="component" value="Unassembled WGS sequence"/>
</dbReference>
<accession>A0A9N9JHJ6</accession>
<dbReference type="InterPro" id="IPR001117">
    <property type="entry name" value="Cu-oxidase_2nd"/>
</dbReference>
<comment type="similarity">
    <text evidence="1">Belongs to the multicopper oxidase family.</text>
</comment>
<feature type="domain" description="Plastocyanin-like" evidence="2">
    <location>
        <begin position="3"/>
        <end position="143"/>
    </location>
</feature>
<dbReference type="SUPFAM" id="SSF49503">
    <property type="entry name" value="Cupredoxins"/>
    <property type="match status" value="1"/>
</dbReference>
<dbReference type="PANTHER" id="PTHR11709">
    <property type="entry name" value="MULTI-COPPER OXIDASE"/>
    <property type="match status" value="1"/>
</dbReference>
<gene>
    <name evidence="3" type="ORF">AMORRO_LOCUS17475</name>
</gene>
<keyword evidence="4" id="KW-1185">Reference proteome</keyword>
<comment type="caution">
    <text evidence="3">The sequence shown here is derived from an EMBL/GenBank/DDBJ whole genome shotgun (WGS) entry which is preliminary data.</text>
</comment>
<dbReference type="InterPro" id="IPR045087">
    <property type="entry name" value="Cu-oxidase_fam"/>
</dbReference>
<name>A0A9N9JHJ6_9GLOM</name>
<dbReference type="AlphaFoldDB" id="A0A9N9JHJ6"/>
<organism evidence="3 4">
    <name type="scientific">Acaulospora morrowiae</name>
    <dbReference type="NCBI Taxonomy" id="94023"/>
    <lineage>
        <taxon>Eukaryota</taxon>
        <taxon>Fungi</taxon>
        <taxon>Fungi incertae sedis</taxon>
        <taxon>Mucoromycota</taxon>
        <taxon>Glomeromycotina</taxon>
        <taxon>Glomeromycetes</taxon>
        <taxon>Diversisporales</taxon>
        <taxon>Acaulosporaceae</taxon>
        <taxon>Acaulospora</taxon>
    </lineage>
</organism>
<dbReference type="GO" id="GO:0016491">
    <property type="term" value="F:oxidoreductase activity"/>
    <property type="evidence" value="ECO:0007669"/>
    <property type="project" value="TreeGrafter"/>
</dbReference>
<dbReference type="OrthoDB" id="2121828at2759"/>
<reference evidence="3" key="1">
    <citation type="submission" date="2021-06" db="EMBL/GenBank/DDBJ databases">
        <authorList>
            <person name="Kallberg Y."/>
            <person name="Tangrot J."/>
            <person name="Rosling A."/>
        </authorList>
    </citation>
    <scope>NUCLEOTIDE SEQUENCE</scope>
    <source>
        <strain evidence="3">CL551</strain>
    </source>
</reference>
<evidence type="ECO:0000313" key="4">
    <source>
        <dbReference type="Proteomes" id="UP000789342"/>
    </source>
</evidence>